<reference evidence="1 2" key="1">
    <citation type="journal article" date="2013" name="Genome Announc.">
        <title>Draft Genome Sequence of Bacillus thuringiensis var. thuringiensis Strain T01-328, a Brazilian Isolate That Produces a Soluble Pesticide Protein, Cry1Ia.</title>
        <authorList>
            <person name="Varani A.M."/>
            <person name="Lemos M.V."/>
            <person name="Fernandes C.C."/>
            <person name="Lemos E.G."/>
            <person name="Alves E.C."/>
            <person name="Desiderio J.A."/>
        </authorList>
    </citation>
    <scope>NUCLEOTIDE SEQUENCE [LARGE SCALE GENOMIC DNA]</scope>
    <source>
        <strain evidence="1 2">T01-328</strain>
    </source>
</reference>
<gene>
    <name evidence="1" type="ORF">BTCBT_007414</name>
</gene>
<dbReference type="Proteomes" id="UP000013487">
    <property type="component" value="Unassembled WGS sequence"/>
</dbReference>
<accession>A0AAN4HB28</accession>
<organism evidence="1 2">
    <name type="scientific">Bacillus thuringiensis T01-328</name>
    <dbReference type="NCBI Taxonomy" id="1324966"/>
    <lineage>
        <taxon>Bacteria</taxon>
        <taxon>Bacillati</taxon>
        <taxon>Bacillota</taxon>
        <taxon>Bacilli</taxon>
        <taxon>Bacillales</taxon>
        <taxon>Bacillaceae</taxon>
        <taxon>Bacillus</taxon>
        <taxon>Bacillus cereus group</taxon>
    </lineage>
</organism>
<evidence type="ECO:0000313" key="2">
    <source>
        <dbReference type="Proteomes" id="UP000013487"/>
    </source>
</evidence>
<sequence>MIELTKERQDLETSEKTLKDFGIKPLKNYLVEEGKLIQVRTVNSKTFSYIFLDNDGKDWFMGKMPDSTYRRVKRESVEYIFFLDFSAVLNPED</sequence>
<dbReference type="AlphaFoldDB" id="A0AAN4HB28"/>
<comment type="caution">
    <text evidence="1">The sequence shown here is derived from an EMBL/GenBank/DDBJ whole genome shotgun (WGS) entry which is preliminary data.</text>
</comment>
<dbReference type="EMBL" id="ARXZ02000096">
    <property type="protein sequence ID" value="ERH96446.1"/>
    <property type="molecule type" value="Genomic_DNA"/>
</dbReference>
<proteinExistence type="predicted"/>
<evidence type="ECO:0000313" key="1">
    <source>
        <dbReference type="EMBL" id="ERH96446.1"/>
    </source>
</evidence>
<protein>
    <submittedName>
        <fullName evidence="1">Uncharacterized protein</fullName>
    </submittedName>
</protein>
<dbReference type="RefSeq" id="WP_021036315.1">
    <property type="nucleotide sequence ID" value="NZ_ARXZ02000096.1"/>
</dbReference>
<name>A0AAN4HB28_BACTU</name>